<dbReference type="InterPro" id="IPR004083">
    <property type="entry name" value="Raptor"/>
</dbReference>
<dbReference type="SMART" id="SM01302">
    <property type="entry name" value="Raptor_N"/>
    <property type="match status" value="1"/>
</dbReference>
<dbReference type="Proteomes" id="UP001608902">
    <property type="component" value="Unassembled WGS sequence"/>
</dbReference>
<proteinExistence type="predicted"/>
<evidence type="ECO:0000259" key="3">
    <source>
        <dbReference type="SMART" id="SM01302"/>
    </source>
</evidence>
<dbReference type="PANTHER" id="PTHR12848:SF16">
    <property type="entry name" value="REGULATORY-ASSOCIATED PROTEIN OF MTOR"/>
    <property type="match status" value="1"/>
</dbReference>
<reference evidence="4 5" key="1">
    <citation type="submission" date="2024-08" db="EMBL/GenBank/DDBJ databases">
        <title>Gnathostoma spinigerum genome.</title>
        <authorList>
            <person name="Gonzalez-Bertolin B."/>
            <person name="Monzon S."/>
            <person name="Zaballos A."/>
            <person name="Jimenez P."/>
            <person name="Dekumyoy P."/>
            <person name="Varona S."/>
            <person name="Cuesta I."/>
            <person name="Sumanam S."/>
            <person name="Adisakwattana P."/>
            <person name="Gasser R.B."/>
            <person name="Hernandez-Gonzalez A."/>
            <person name="Young N.D."/>
            <person name="Perteguer M.J."/>
        </authorList>
    </citation>
    <scope>NUCLEOTIDE SEQUENCE [LARGE SCALE GENOMIC DNA]</scope>
    <source>
        <strain evidence="4">AL3</strain>
        <tissue evidence="4">Liver</tissue>
    </source>
</reference>
<gene>
    <name evidence="4" type="ORF">AB6A40_001478</name>
</gene>
<sequence length="224" mass="26196">MLTLPVDDARTDPPLPTWLQEPRHVNKIVGVEEELEDRDTWRKYSKERMKTVSVALVLCLNIGVDPPDVQKPKPCARMECWIDPQGMNPQKAIAKIAMNLQKNYERWQPRARYKNANDPTVDDVRRLCQSMRRNARDERVLFHYNGHGVPKPTDNGEVWVFNKNFTQYIPLSIFDLQTWMNNPSVYVWDCNCAGLIGLFFFGFLNDLDFTPYFIACHIFVVKLF</sequence>
<dbReference type="InterPro" id="IPR029347">
    <property type="entry name" value="Raptor_N"/>
</dbReference>
<keyword evidence="2" id="KW-0677">Repeat</keyword>
<organism evidence="4 5">
    <name type="scientific">Gnathostoma spinigerum</name>
    <dbReference type="NCBI Taxonomy" id="75299"/>
    <lineage>
        <taxon>Eukaryota</taxon>
        <taxon>Metazoa</taxon>
        <taxon>Ecdysozoa</taxon>
        <taxon>Nematoda</taxon>
        <taxon>Chromadorea</taxon>
        <taxon>Rhabditida</taxon>
        <taxon>Spirurina</taxon>
        <taxon>Gnathostomatomorpha</taxon>
        <taxon>Gnathostomatoidea</taxon>
        <taxon>Gnathostomatidae</taxon>
        <taxon>Gnathostoma</taxon>
    </lineage>
</organism>
<evidence type="ECO:0000256" key="1">
    <source>
        <dbReference type="ARBA" id="ARBA00022574"/>
    </source>
</evidence>
<dbReference type="EMBL" id="JBGFUD010000555">
    <property type="protein sequence ID" value="MFH4974769.1"/>
    <property type="molecule type" value="Genomic_DNA"/>
</dbReference>
<name>A0ABD6E9E3_9BILA</name>
<evidence type="ECO:0000256" key="2">
    <source>
        <dbReference type="ARBA" id="ARBA00022737"/>
    </source>
</evidence>
<dbReference type="PRINTS" id="PR01547">
    <property type="entry name" value="YEAST176DUF"/>
</dbReference>
<accession>A0ABD6E9E3</accession>
<evidence type="ECO:0000313" key="4">
    <source>
        <dbReference type="EMBL" id="MFH4974769.1"/>
    </source>
</evidence>
<feature type="domain" description="Raptor N-terminal CASPase-like" evidence="3">
    <location>
        <begin position="48"/>
        <end position="201"/>
    </location>
</feature>
<keyword evidence="1" id="KW-0853">WD repeat</keyword>
<protein>
    <recommendedName>
        <fullName evidence="3">Raptor N-terminal CASPase-like domain-containing protein</fullName>
    </recommendedName>
</protein>
<dbReference type="Pfam" id="PF14538">
    <property type="entry name" value="Raptor_N"/>
    <property type="match status" value="1"/>
</dbReference>
<evidence type="ECO:0000313" key="5">
    <source>
        <dbReference type="Proteomes" id="UP001608902"/>
    </source>
</evidence>
<keyword evidence="5" id="KW-1185">Reference proteome</keyword>
<dbReference type="PANTHER" id="PTHR12848">
    <property type="entry name" value="REGULATORY-ASSOCIATED PROTEIN OF MTOR"/>
    <property type="match status" value="1"/>
</dbReference>
<dbReference type="AlphaFoldDB" id="A0ABD6E9E3"/>
<comment type="caution">
    <text evidence="4">The sequence shown here is derived from an EMBL/GenBank/DDBJ whole genome shotgun (WGS) entry which is preliminary data.</text>
</comment>